<evidence type="ECO:0000313" key="2">
    <source>
        <dbReference type="EMBL" id="KAF9956295.1"/>
    </source>
</evidence>
<accession>A0A9P6J0T9</accession>
<evidence type="ECO:0000256" key="1">
    <source>
        <dbReference type="SAM" id="MobiDB-lite"/>
    </source>
</evidence>
<proteinExistence type="predicted"/>
<evidence type="ECO:0000313" key="3">
    <source>
        <dbReference type="Proteomes" id="UP000738359"/>
    </source>
</evidence>
<name>A0A9P6J0T9_MORAP</name>
<dbReference type="Gene3D" id="3.80.10.10">
    <property type="entry name" value="Ribonuclease Inhibitor"/>
    <property type="match status" value="1"/>
</dbReference>
<dbReference type="InterPro" id="IPR032675">
    <property type="entry name" value="LRR_dom_sf"/>
</dbReference>
<comment type="caution">
    <text evidence="2">The sequence shown here is derived from an EMBL/GenBank/DDBJ whole genome shotgun (WGS) entry which is preliminary data.</text>
</comment>
<dbReference type="AlphaFoldDB" id="A0A9P6J0T9"/>
<reference evidence="2" key="1">
    <citation type="journal article" date="2020" name="Fungal Divers.">
        <title>Resolving the Mortierellaceae phylogeny through synthesis of multi-gene phylogenetics and phylogenomics.</title>
        <authorList>
            <person name="Vandepol N."/>
            <person name="Liber J."/>
            <person name="Desiro A."/>
            <person name="Na H."/>
            <person name="Kennedy M."/>
            <person name="Barry K."/>
            <person name="Grigoriev I.V."/>
            <person name="Miller A.N."/>
            <person name="O'Donnell K."/>
            <person name="Stajich J.E."/>
            <person name="Bonito G."/>
        </authorList>
    </citation>
    <scope>NUCLEOTIDE SEQUENCE</scope>
    <source>
        <strain evidence="2">CK1249</strain>
    </source>
</reference>
<dbReference type="EMBL" id="JAAAHY010000854">
    <property type="protein sequence ID" value="KAF9956295.1"/>
    <property type="molecule type" value="Genomic_DNA"/>
</dbReference>
<dbReference type="OrthoDB" id="2418233at2759"/>
<feature type="region of interest" description="Disordered" evidence="1">
    <location>
        <begin position="1"/>
        <end position="27"/>
    </location>
</feature>
<gene>
    <name evidence="2" type="ORF">BGZ70_009975</name>
</gene>
<sequence>MTTTQTRTATPHFSGSTLLSTQQQPPPTQCFRVGTDGPIVKIEAEWDQQLQQYCFHVDQLHNHLRVQIDHIERAETGVRVNQLRYNDAICEPYRYPVSTGILEVYTHAESPLPRPTNDAYESSKVIKQFDQFHDLIHAASCAGQQPAAAEVAEHRRGLEQQYPALVYYQNDTGNITANKTLQLLLYPVPRRFFVVLPKRSRWFRNPLFQPLQLHLLCECGVYDDEMDSVLEDRTKPFEDDFYFRPTDGDDPLGPTRTHLSYHAGYIIKEPTAFCRDLGSHLLPVLKFLHYSAIFAGIVIPALASVNVTGWFTVAQSFVNYNNTSWSEPWLKTLDHVARLCKLPVHLKEDEIDLTKDDIPKAIDYPEYRQYKLHMQELDPDTFYGNLIPTFCNRTGRLKYVCTTHDDDPTRAEEQSFHHLQTLGNAVVLNRAKGEVTFKMDSKATTECFYLYLQATPSIRKVNIEIGPNTTAGEFKTLRKRLTEANVDNICLTATGVASPGSCYSEVLKVNHRCQSLALRGFEKFYSHISSTNMTATTRLKSLTVRCGFHDGQWRSLEMILKLCPALRSLTIATDYSNQLCSNIRSSLPQLKRLDFLGSTHTAIIRTTKGLHGQIVYTTELDIKAPCALESLPKEVYTRLVLLRLDWPSDPKGPLEVWFARTLQDCPRLLTFDLQVPLKHFLDWSTFFKDQFEAVNTLHGKPGRRRIVRLRSLKEEHEVTMTIRFLGHDPEFDIKVEMTGTKDSNPPLEAIFHSYGSSVRSLVASPHFDDTLAMAMTESFRDQRPRLELLEIDPSGLTDSRHLQRIVDQSPDLNNFTLAFSALEEPSQQDLVKANLDRYASQVTGLLLRSDGHFSSSVTNAIPPRSQLTKIRHFEVSFDEDRGRIHSEPELRNVLQFISPLALAMRDDSTPLRPLQSITLSKCDLTSAQWYQFIFALDLDALRHLSVEDTNFGAQEMDWLIERLPKPTAILMQDWLPPPLDELVIKNTALVGNLQRLAQLETKLLLRAPSIKVVVD</sequence>
<dbReference type="Proteomes" id="UP000738359">
    <property type="component" value="Unassembled WGS sequence"/>
</dbReference>
<organism evidence="2 3">
    <name type="scientific">Mortierella alpina</name>
    <name type="common">Oleaginous fungus</name>
    <name type="synonym">Mortierella renispora</name>
    <dbReference type="NCBI Taxonomy" id="64518"/>
    <lineage>
        <taxon>Eukaryota</taxon>
        <taxon>Fungi</taxon>
        <taxon>Fungi incertae sedis</taxon>
        <taxon>Mucoromycota</taxon>
        <taxon>Mortierellomycotina</taxon>
        <taxon>Mortierellomycetes</taxon>
        <taxon>Mortierellales</taxon>
        <taxon>Mortierellaceae</taxon>
        <taxon>Mortierella</taxon>
    </lineage>
</organism>
<keyword evidence="3" id="KW-1185">Reference proteome</keyword>
<dbReference type="SUPFAM" id="SSF52047">
    <property type="entry name" value="RNI-like"/>
    <property type="match status" value="1"/>
</dbReference>
<feature type="compositionally biased region" description="Polar residues" evidence="1">
    <location>
        <begin position="1"/>
        <end position="15"/>
    </location>
</feature>
<protein>
    <submittedName>
        <fullName evidence="2">Uncharacterized protein</fullName>
    </submittedName>
</protein>